<feature type="region of interest" description="Disordered" evidence="1">
    <location>
        <begin position="1"/>
        <end position="25"/>
    </location>
</feature>
<evidence type="ECO:0000313" key="3">
    <source>
        <dbReference type="Proteomes" id="UP000027195"/>
    </source>
</evidence>
<feature type="compositionally biased region" description="Basic and acidic residues" evidence="1">
    <location>
        <begin position="16"/>
        <end position="25"/>
    </location>
</feature>
<proteinExistence type="predicted"/>
<dbReference type="EMBL" id="KL198041">
    <property type="protein sequence ID" value="KDQ13760.1"/>
    <property type="molecule type" value="Genomic_DNA"/>
</dbReference>
<feature type="compositionally biased region" description="Basic residues" evidence="1">
    <location>
        <begin position="196"/>
        <end position="213"/>
    </location>
</feature>
<organism evidence="2 3">
    <name type="scientific">Botryobasidium botryosum (strain FD-172 SS1)</name>
    <dbReference type="NCBI Taxonomy" id="930990"/>
    <lineage>
        <taxon>Eukaryota</taxon>
        <taxon>Fungi</taxon>
        <taxon>Dikarya</taxon>
        <taxon>Basidiomycota</taxon>
        <taxon>Agaricomycotina</taxon>
        <taxon>Agaricomycetes</taxon>
        <taxon>Cantharellales</taxon>
        <taxon>Botryobasidiaceae</taxon>
        <taxon>Botryobasidium</taxon>
    </lineage>
</organism>
<dbReference type="InParanoid" id="A0A067MGB8"/>
<feature type="non-terminal residue" evidence="2">
    <location>
        <position position="327"/>
    </location>
</feature>
<sequence>MASTRESPTSVRSPKATREIAPDPRDSMCNLQDQSLYLWGAWGVHENVPHQLSTRIEAQWIWKSQCKIARAVVAFSIHKCSAPDCYMRIGEDVISAKNASDSPIDRKEGDRRSIGSFSGPAVLVRPQITPNADFPAFVRVGKVSEIRAGAAAAQQGRAFARSVGGVPGARVLAQVKDRKTLTPSFSDGSYARQCPRRRRELSCPRRKKSAMRGRKGEMRKPPPPSLRAWQTLACQVASQSQVAARRELRSGFIRDETKAAAACWIAKTPASPILVPTAASIAPSKYCLFPRRRLESGLSDADGRIEHMEDDDEATKTLPPWVELEYR</sequence>
<reference evidence="3" key="1">
    <citation type="journal article" date="2014" name="Proc. Natl. Acad. Sci. U.S.A.">
        <title>Extensive sampling of basidiomycete genomes demonstrates inadequacy of the white-rot/brown-rot paradigm for wood decay fungi.</title>
        <authorList>
            <person name="Riley R."/>
            <person name="Salamov A.A."/>
            <person name="Brown D.W."/>
            <person name="Nagy L.G."/>
            <person name="Floudas D."/>
            <person name="Held B.W."/>
            <person name="Levasseur A."/>
            <person name="Lombard V."/>
            <person name="Morin E."/>
            <person name="Otillar R."/>
            <person name="Lindquist E.A."/>
            <person name="Sun H."/>
            <person name="LaButti K.M."/>
            <person name="Schmutz J."/>
            <person name="Jabbour D."/>
            <person name="Luo H."/>
            <person name="Baker S.E."/>
            <person name="Pisabarro A.G."/>
            <person name="Walton J.D."/>
            <person name="Blanchette R.A."/>
            <person name="Henrissat B."/>
            <person name="Martin F."/>
            <person name="Cullen D."/>
            <person name="Hibbett D.S."/>
            <person name="Grigoriev I.V."/>
        </authorList>
    </citation>
    <scope>NUCLEOTIDE SEQUENCE [LARGE SCALE GENOMIC DNA]</scope>
    <source>
        <strain evidence="3">FD-172 SS1</strain>
    </source>
</reference>
<gene>
    <name evidence="2" type="ORF">BOTBODRAFT_145947</name>
</gene>
<accession>A0A067MGB8</accession>
<keyword evidence="3" id="KW-1185">Reference proteome</keyword>
<dbReference type="Proteomes" id="UP000027195">
    <property type="component" value="Unassembled WGS sequence"/>
</dbReference>
<evidence type="ECO:0000256" key="1">
    <source>
        <dbReference type="SAM" id="MobiDB-lite"/>
    </source>
</evidence>
<protein>
    <submittedName>
        <fullName evidence="2">Uncharacterized protein</fullName>
    </submittedName>
</protein>
<feature type="region of interest" description="Disordered" evidence="1">
    <location>
        <begin position="196"/>
        <end position="226"/>
    </location>
</feature>
<dbReference type="AlphaFoldDB" id="A0A067MGB8"/>
<dbReference type="HOGENOM" id="CLU_851400_0_0_1"/>
<evidence type="ECO:0000313" key="2">
    <source>
        <dbReference type="EMBL" id="KDQ13760.1"/>
    </source>
</evidence>
<feature type="compositionally biased region" description="Polar residues" evidence="1">
    <location>
        <begin position="1"/>
        <end position="12"/>
    </location>
</feature>
<name>A0A067MGB8_BOTB1</name>